<dbReference type="GO" id="GO:0016853">
    <property type="term" value="F:isomerase activity"/>
    <property type="evidence" value="ECO:0007669"/>
    <property type="project" value="UniProtKB-KW"/>
</dbReference>
<evidence type="ECO:0000256" key="14">
    <source>
        <dbReference type="ARBA" id="ARBA00049556"/>
    </source>
</evidence>
<dbReference type="PANTHER" id="PTHR23309:SF49">
    <property type="entry name" value="PEROXISOMAL BIFUNCTIONAL ENZYME"/>
    <property type="match status" value="1"/>
</dbReference>
<evidence type="ECO:0000256" key="5">
    <source>
        <dbReference type="ARBA" id="ARBA00022832"/>
    </source>
</evidence>
<dbReference type="RefSeq" id="WP_135419351.1">
    <property type="nucleotide sequence ID" value="NZ_SRLB01000042.1"/>
</dbReference>
<evidence type="ECO:0000256" key="8">
    <source>
        <dbReference type="ARBA" id="ARBA00023027"/>
    </source>
</evidence>
<comment type="pathway">
    <text evidence="2">Lipid metabolism; fatty acid beta-oxidation.</text>
</comment>
<evidence type="ECO:0000256" key="11">
    <source>
        <dbReference type="ARBA" id="ARBA00023235"/>
    </source>
</evidence>
<dbReference type="Gene3D" id="1.10.1040.50">
    <property type="match status" value="1"/>
</dbReference>
<dbReference type="OrthoDB" id="9771883at2"/>
<dbReference type="FunFam" id="1.10.1040.50:FF:000006">
    <property type="entry name" value="Peroxisomal bifunctional enzyme"/>
    <property type="match status" value="1"/>
</dbReference>
<keyword evidence="7" id="KW-0560">Oxidoreductase</keyword>
<dbReference type="GO" id="GO:0070403">
    <property type="term" value="F:NAD+ binding"/>
    <property type="evidence" value="ECO:0007669"/>
    <property type="project" value="InterPro"/>
</dbReference>
<dbReference type="Proteomes" id="UP000297535">
    <property type="component" value="Unassembled WGS sequence"/>
</dbReference>
<comment type="catalytic activity">
    <reaction evidence="14">
        <text>a (3S)-3-hydroxyacyl-CoA + NAD(+) = a 3-oxoacyl-CoA + NADH + H(+)</text>
        <dbReference type="Rhea" id="RHEA:22432"/>
        <dbReference type="ChEBI" id="CHEBI:15378"/>
        <dbReference type="ChEBI" id="CHEBI:57318"/>
        <dbReference type="ChEBI" id="CHEBI:57540"/>
        <dbReference type="ChEBI" id="CHEBI:57945"/>
        <dbReference type="ChEBI" id="CHEBI:90726"/>
        <dbReference type="EC" id="1.1.1.35"/>
    </reaction>
</comment>
<dbReference type="CDD" id="cd06558">
    <property type="entry name" value="crotonase-like"/>
    <property type="match status" value="1"/>
</dbReference>
<dbReference type="EMBL" id="SRLB01000042">
    <property type="protein sequence ID" value="TGD94633.1"/>
    <property type="molecule type" value="Genomic_DNA"/>
</dbReference>
<evidence type="ECO:0000259" key="17">
    <source>
        <dbReference type="Pfam" id="PF02737"/>
    </source>
</evidence>
<keyword evidence="12" id="KW-0456">Lyase</keyword>
<sequence length="694" mass="74827">MAQEVKDNPVSTAREGAVAVLTLQSGPVNALGSGLRQGILTAFEAAEADPAVKAIVLIGGGRMFSAGADISEFGKPQSGISLPDLLNRVEASTKPVVAAIHGNALGGGLETALACHYRVAVPSAKVGLPEVKLGILPGAGGTQRLPRVVGPRKALEVIVGGSPIGAKAAAGMGLIDELAPEDSLRAHAVAFAERVIAEGRPLTKIRDRNDKIAEGRESPGLFAAFREENARKTRGFEAPEACIACIEAACRLPFDEGLAFERAEFQKLVSGTQSAAQRYVFFAERQAAKIPDVPDDTPARPIARVGVIGAGTMGGGISMNFLNAGIPVTIVETKREALDRGLKTIRTNYENTAKKGRLRPEDVETRMGLLSDTLELEKLAECDLIIEAVFEDMGIKKEIFSKLDRIAKPGAILASNTSYLDIDAIAAMTNRPADVIGMHFFSPANVMRLLEVVRGEKTAKDVIATAMQIGRKVGKIPVLVGVCHGFVGNRMLAERQREANRLILEGVTPWDVDRVIYEFGLPMGPFTMSDLAGLDIGWSRETNKSESVRDLLCEQDRRGQKTGAGFYDYDARRKATPSKVTEEIIAKVAERQGVKRRDATDQEILERTLYPMVNEGAKILEEGKAIRASDIDIVWINGYGWPVYRGGPMFWADTVGLPKVLERLRAYQAEYGDAFKPSALLERLAAEGKGFKDL</sequence>
<dbReference type="UniPathway" id="UPA00659"/>
<evidence type="ECO:0000256" key="12">
    <source>
        <dbReference type="ARBA" id="ARBA00023239"/>
    </source>
</evidence>
<dbReference type="GO" id="GO:0003857">
    <property type="term" value="F:(3S)-3-hydroxyacyl-CoA dehydrogenase (NAD+) activity"/>
    <property type="evidence" value="ECO:0007669"/>
    <property type="project" value="UniProtKB-EC"/>
</dbReference>
<gene>
    <name evidence="18" type="ORF">EU555_31850</name>
</gene>
<dbReference type="Gene3D" id="3.90.226.10">
    <property type="entry name" value="2-enoyl-CoA Hydratase, Chain A, domain 1"/>
    <property type="match status" value="1"/>
</dbReference>
<comment type="caution">
    <text evidence="18">The sequence shown here is derived from an EMBL/GenBank/DDBJ whole genome shotgun (WGS) entry which is preliminary data.</text>
</comment>
<dbReference type="InterPro" id="IPR036291">
    <property type="entry name" value="NAD(P)-bd_dom_sf"/>
</dbReference>
<dbReference type="Pfam" id="PF00378">
    <property type="entry name" value="ECH_1"/>
    <property type="match status" value="1"/>
</dbReference>
<dbReference type="Pfam" id="PF00725">
    <property type="entry name" value="3HCDH"/>
    <property type="match status" value="2"/>
</dbReference>
<feature type="domain" description="3-hydroxyacyl-CoA dehydrogenase C-terminal" evidence="16">
    <location>
        <begin position="485"/>
        <end position="569"/>
    </location>
</feature>
<evidence type="ECO:0000313" key="19">
    <source>
        <dbReference type="Proteomes" id="UP000297535"/>
    </source>
</evidence>
<dbReference type="InterPro" id="IPR006176">
    <property type="entry name" value="3-OHacyl-CoA_DH_NAD-bd"/>
</dbReference>
<feature type="domain" description="3-hydroxyacyl-CoA dehydrogenase NAD binding" evidence="17">
    <location>
        <begin position="305"/>
        <end position="481"/>
    </location>
</feature>
<keyword evidence="11" id="KW-0413">Isomerase</keyword>
<dbReference type="InterPro" id="IPR006108">
    <property type="entry name" value="3HC_DH_C"/>
</dbReference>
<evidence type="ECO:0000256" key="13">
    <source>
        <dbReference type="ARBA" id="ARBA00023268"/>
    </source>
</evidence>
<keyword evidence="8" id="KW-0520">NAD</keyword>
<keyword evidence="6" id="KW-0442">Lipid degradation</keyword>
<keyword evidence="19" id="KW-1185">Reference proteome</keyword>
<evidence type="ECO:0000259" key="16">
    <source>
        <dbReference type="Pfam" id="PF00725"/>
    </source>
</evidence>
<keyword evidence="13" id="KW-0511">Multifunctional enzyme</keyword>
<evidence type="ECO:0000313" key="18">
    <source>
        <dbReference type="EMBL" id="TGD94633.1"/>
    </source>
</evidence>
<comment type="subunit">
    <text evidence="4">Monomer.</text>
</comment>
<comment type="subcellular location">
    <subcellularLocation>
        <location evidence="1">Peroxisome</location>
    </subcellularLocation>
</comment>
<comment type="similarity">
    <text evidence="15">Belongs to the enoyl-CoA hydratase/isomerase family.</text>
</comment>
<comment type="similarity">
    <text evidence="3">In the N-terminal section; belongs to the enoyl-CoA hydratase/isomerase family.</text>
</comment>
<dbReference type="SUPFAM" id="SSF52096">
    <property type="entry name" value="ClpP/crotonase"/>
    <property type="match status" value="1"/>
</dbReference>
<dbReference type="SUPFAM" id="SSF48179">
    <property type="entry name" value="6-phosphogluconate dehydrogenase C-terminal domain-like"/>
    <property type="match status" value="2"/>
</dbReference>
<evidence type="ECO:0000256" key="4">
    <source>
        <dbReference type="ARBA" id="ARBA00011245"/>
    </source>
</evidence>
<accession>A0A4Z0NGP4</accession>
<keyword evidence="9" id="KW-0443">Lipid metabolism</keyword>
<dbReference type="PANTHER" id="PTHR23309">
    <property type="entry name" value="3-HYDROXYACYL-COA DEHYROGENASE"/>
    <property type="match status" value="1"/>
</dbReference>
<evidence type="ECO:0000256" key="1">
    <source>
        <dbReference type="ARBA" id="ARBA00004275"/>
    </source>
</evidence>
<dbReference type="GO" id="GO:0004300">
    <property type="term" value="F:enoyl-CoA hydratase activity"/>
    <property type="evidence" value="ECO:0007669"/>
    <property type="project" value="UniProtKB-ARBA"/>
</dbReference>
<dbReference type="Pfam" id="PF02737">
    <property type="entry name" value="3HCDH_N"/>
    <property type="match status" value="1"/>
</dbReference>
<evidence type="ECO:0000256" key="10">
    <source>
        <dbReference type="ARBA" id="ARBA00023140"/>
    </source>
</evidence>
<keyword evidence="10" id="KW-0576">Peroxisome</keyword>
<name>A0A4Z0NGP4_9HYPH</name>
<organism evidence="18 19">
    <name type="scientific">Methylobacterium nonmethylotrophicum</name>
    <dbReference type="NCBI Taxonomy" id="1141884"/>
    <lineage>
        <taxon>Bacteria</taxon>
        <taxon>Pseudomonadati</taxon>
        <taxon>Pseudomonadota</taxon>
        <taxon>Alphaproteobacteria</taxon>
        <taxon>Hyphomicrobiales</taxon>
        <taxon>Methylobacteriaceae</taxon>
        <taxon>Methylobacterium</taxon>
    </lineage>
</organism>
<dbReference type="InterPro" id="IPR018376">
    <property type="entry name" value="Enoyl-CoA_hyd/isom_CS"/>
</dbReference>
<protein>
    <submittedName>
        <fullName evidence="18">3-hydroxyacyl-CoA dehydrogenase</fullName>
    </submittedName>
</protein>
<evidence type="ECO:0000256" key="6">
    <source>
        <dbReference type="ARBA" id="ARBA00022963"/>
    </source>
</evidence>
<keyword evidence="5" id="KW-0276">Fatty acid metabolism</keyword>
<evidence type="ECO:0000256" key="15">
    <source>
        <dbReference type="RuleBase" id="RU003707"/>
    </source>
</evidence>
<dbReference type="AlphaFoldDB" id="A0A4Z0NGP4"/>
<proteinExistence type="inferred from homology"/>
<dbReference type="GO" id="GO:0006635">
    <property type="term" value="P:fatty acid beta-oxidation"/>
    <property type="evidence" value="ECO:0007669"/>
    <property type="project" value="UniProtKB-UniPathway"/>
</dbReference>
<dbReference type="FunFam" id="3.40.50.720:FF:000009">
    <property type="entry name" value="Fatty oxidation complex, alpha subunit"/>
    <property type="match status" value="1"/>
</dbReference>
<dbReference type="InterPro" id="IPR001753">
    <property type="entry name" value="Enoyl-CoA_hydra/iso"/>
</dbReference>
<evidence type="ECO:0000256" key="7">
    <source>
        <dbReference type="ARBA" id="ARBA00023002"/>
    </source>
</evidence>
<dbReference type="PROSITE" id="PS00166">
    <property type="entry name" value="ENOYL_COA_HYDRATASE"/>
    <property type="match status" value="1"/>
</dbReference>
<dbReference type="Gene3D" id="3.40.50.720">
    <property type="entry name" value="NAD(P)-binding Rossmann-like Domain"/>
    <property type="match status" value="1"/>
</dbReference>
<evidence type="ECO:0000256" key="9">
    <source>
        <dbReference type="ARBA" id="ARBA00023098"/>
    </source>
</evidence>
<dbReference type="SUPFAM" id="SSF51735">
    <property type="entry name" value="NAD(P)-binding Rossmann-fold domains"/>
    <property type="match status" value="1"/>
</dbReference>
<dbReference type="InterPro" id="IPR008927">
    <property type="entry name" value="6-PGluconate_DH-like_C_sf"/>
</dbReference>
<reference evidence="18 19" key="1">
    <citation type="submission" date="2019-04" db="EMBL/GenBank/DDBJ databases">
        <authorList>
            <person name="Feng G."/>
            <person name="Zhu H."/>
        </authorList>
    </citation>
    <scope>NUCLEOTIDE SEQUENCE [LARGE SCALE GENOMIC DNA]</scope>
    <source>
        <strain evidence="18 19">6HR-1</strain>
    </source>
</reference>
<feature type="domain" description="3-hydroxyacyl-CoA dehydrogenase C-terminal" evidence="16">
    <location>
        <begin position="604"/>
        <end position="689"/>
    </location>
</feature>
<evidence type="ECO:0000256" key="2">
    <source>
        <dbReference type="ARBA" id="ARBA00005005"/>
    </source>
</evidence>
<dbReference type="InterPro" id="IPR029045">
    <property type="entry name" value="ClpP/crotonase-like_dom_sf"/>
</dbReference>
<evidence type="ECO:0000256" key="3">
    <source>
        <dbReference type="ARBA" id="ARBA00008750"/>
    </source>
</evidence>